<keyword evidence="3" id="KW-1185">Reference proteome</keyword>
<dbReference type="RefSeq" id="WP_166283730.1">
    <property type="nucleotide sequence ID" value="NZ_JTHE03000002.1"/>
</dbReference>
<proteinExistence type="predicted"/>
<dbReference type="EMBL" id="JTHE03000002">
    <property type="protein sequence ID" value="MCM1981234.1"/>
    <property type="molecule type" value="Genomic_DNA"/>
</dbReference>
<gene>
    <name evidence="2" type="ORF">QQ91_0000085</name>
</gene>
<geneLocation type="plasmid" evidence="2">
    <name>unnamed12</name>
</geneLocation>
<feature type="region of interest" description="Disordered" evidence="1">
    <location>
        <begin position="48"/>
        <end position="67"/>
    </location>
</feature>
<evidence type="ECO:0000313" key="3">
    <source>
        <dbReference type="Proteomes" id="UP000031561"/>
    </source>
</evidence>
<protein>
    <submittedName>
        <fullName evidence="2">Uncharacterized protein</fullName>
    </submittedName>
</protein>
<evidence type="ECO:0000313" key="2">
    <source>
        <dbReference type="EMBL" id="MCM1981234.1"/>
    </source>
</evidence>
<evidence type="ECO:0000256" key="1">
    <source>
        <dbReference type="SAM" id="MobiDB-lite"/>
    </source>
</evidence>
<reference evidence="2 3" key="1">
    <citation type="journal article" date="2015" name="Genome Announc.">
        <title>Draft Genome Sequence of Filamentous Marine Cyanobacterium Lyngbya confervoides Strain BDU141951.</title>
        <authorList>
            <person name="Chandrababunaidu M.M."/>
            <person name="Sen D."/>
            <person name="Tripathy S."/>
        </authorList>
    </citation>
    <scope>NUCLEOTIDE SEQUENCE [LARGE SCALE GENOMIC DNA]</scope>
    <source>
        <strain evidence="2 3">BDU141951</strain>
    </source>
</reference>
<dbReference type="AlphaFoldDB" id="A0ABD4SX44"/>
<organism evidence="2 3">
    <name type="scientific">Lyngbya confervoides BDU141951</name>
    <dbReference type="NCBI Taxonomy" id="1574623"/>
    <lineage>
        <taxon>Bacteria</taxon>
        <taxon>Bacillati</taxon>
        <taxon>Cyanobacteriota</taxon>
        <taxon>Cyanophyceae</taxon>
        <taxon>Oscillatoriophycideae</taxon>
        <taxon>Oscillatoriales</taxon>
        <taxon>Microcoleaceae</taxon>
        <taxon>Lyngbya</taxon>
    </lineage>
</organism>
<keyword evidence="2" id="KW-0614">Plasmid</keyword>
<comment type="caution">
    <text evidence="2">The sequence shown here is derived from an EMBL/GenBank/DDBJ whole genome shotgun (WGS) entry which is preliminary data.</text>
</comment>
<sequence>MGHVLESRATGHSFRYQLADAEGGILKDKGVKLSAVPELPLLDEELEEVKEDQGSLDQKTIEETSDRLGHEIEQAILHRFEGL</sequence>
<accession>A0ABD4SX44</accession>
<name>A0ABD4SX44_9CYAN</name>
<dbReference type="Proteomes" id="UP000031561">
    <property type="component" value="Unassembled WGS sequence"/>
</dbReference>